<organism evidence="8 9">
    <name type="scientific">Fluviibacter phosphoraccumulans</name>
    <dbReference type="NCBI Taxonomy" id="1751046"/>
    <lineage>
        <taxon>Bacteria</taxon>
        <taxon>Pseudomonadati</taxon>
        <taxon>Pseudomonadota</taxon>
        <taxon>Betaproteobacteria</taxon>
        <taxon>Rhodocyclales</taxon>
        <taxon>Fluviibacteraceae</taxon>
        <taxon>Fluviibacter</taxon>
    </lineage>
</organism>
<evidence type="ECO:0000256" key="6">
    <source>
        <dbReference type="ARBA" id="ARBA00023229"/>
    </source>
</evidence>
<dbReference type="AlphaFoldDB" id="A0A679HTU7"/>
<dbReference type="InterPro" id="IPR034683">
    <property type="entry name" value="IspD/TarI"/>
</dbReference>
<dbReference type="InterPro" id="IPR050088">
    <property type="entry name" value="IspD/TarI_cytidylyltransf_bact"/>
</dbReference>
<dbReference type="NCBIfam" id="TIGR00453">
    <property type="entry name" value="ispD"/>
    <property type="match status" value="1"/>
</dbReference>
<evidence type="ECO:0000256" key="1">
    <source>
        <dbReference type="ARBA" id="ARBA00001282"/>
    </source>
</evidence>
<evidence type="ECO:0000256" key="4">
    <source>
        <dbReference type="ARBA" id="ARBA00022679"/>
    </source>
</evidence>
<sequence>MSSQYFAVIPAAGSGSRFGAPLPKQYLQLNGVPLIRHTLQALLADARIAQVVVVLSPEDQGWNEACLPSTGADRIVVVRVGGDTRAESVLNGIKWLSDQANVSSDDWVLVHDAARPCLSALQLESLINVLAEEPVGGLLAIPVADTVKRSDNDDRVAATVDRRQLWQAQTPQMFRLGLLQHALSVVDLAAATDESAAIEALGHAPKLVPGSLSNLKVTYPADLPLAAAIINSNNPTV</sequence>
<feature type="site" description="Transition state stabilizer" evidence="7">
    <location>
        <position position="17"/>
    </location>
</feature>
<evidence type="ECO:0000256" key="7">
    <source>
        <dbReference type="HAMAP-Rule" id="MF_00108"/>
    </source>
</evidence>
<dbReference type="PANTHER" id="PTHR32125:SF4">
    <property type="entry name" value="2-C-METHYL-D-ERYTHRITOL 4-PHOSPHATE CYTIDYLYLTRANSFERASE, CHLOROPLASTIC"/>
    <property type="match status" value="1"/>
</dbReference>
<name>A0A679HTU7_9RHOO</name>
<dbReference type="FunFam" id="3.90.550.10:FF:000003">
    <property type="entry name" value="2-C-methyl-D-erythritol 4-phosphate cytidylyltransferase"/>
    <property type="match status" value="1"/>
</dbReference>
<dbReference type="OrthoDB" id="9806837at2"/>
<dbReference type="HAMAP" id="MF_00108">
    <property type="entry name" value="IspD"/>
    <property type="match status" value="1"/>
</dbReference>
<keyword evidence="6 7" id="KW-0414">Isoprene biosynthesis</keyword>
<comment type="catalytic activity">
    <reaction evidence="1 7">
        <text>2-C-methyl-D-erythritol 4-phosphate + CTP + H(+) = 4-CDP-2-C-methyl-D-erythritol + diphosphate</text>
        <dbReference type="Rhea" id="RHEA:13429"/>
        <dbReference type="ChEBI" id="CHEBI:15378"/>
        <dbReference type="ChEBI" id="CHEBI:33019"/>
        <dbReference type="ChEBI" id="CHEBI:37563"/>
        <dbReference type="ChEBI" id="CHEBI:57823"/>
        <dbReference type="ChEBI" id="CHEBI:58262"/>
        <dbReference type="EC" id="2.7.7.60"/>
    </reaction>
</comment>
<evidence type="ECO:0000256" key="2">
    <source>
        <dbReference type="ARBA" id="ARBA00004787"/>
    </source>
</evidence>
<evidence type="ECO:0000313" key="8">
    <source>
        <dbReference type="EMBL" id="BBU69489.1"/>
    </source>
</evidence>
<keyword evidence="5 7" id="KW-0548">Nucleotidyltransferase</keyword>
<dbReference type="InterPro" id="IPR001228">
    <property type="entry name" value="IspD"/>
</dbReference>
<comment type="similarity">
    <text evidence="3 7">Belongs to the IspD/TarI cytidylyltransferase family. IspD subfamily.</text>
</comment>
<dbReference type="PROSITE" id="PS01295">
    <property type="entry name" value="ISPD"/>
    <property type="match status" value="1"/>
</dbReference>
<dbReference type="GO" id="GO:0019288">
    <property type="term" value="P:isopentenyl diphosphate biosynthetic process, methylerythritol 4-phosphate pathway"/>
    <property type="evidence" value="ECO:0007669"/>
    <property type="project" value="UniProtKB-UniRule"/>
</dbReference>
<gene>
    <name evidence="7 8" type="primary">ispD</name>
    <name evidence="8" type="ORF">ICHIAU1_17720</name>
</gene>
<dbReference type="PANTHER" id="PTHR32125">
    <property type="entry name" value="2-C-METHYL-D-ERYTHRITOL 4-PHOSPHATE CYTIDYLYLTRANSFERASE, CHLOROPLASTIC"/>
    <property type="match status" value="1"/>
</dbReference>
<feature type="site" description="Transition state stabilizer" evidence="7">
    <location>
        <position position="24"/>
    </location>
</feature>
<proteinExistence type="inferred from homology"/>
<accession>A0A679HTU7</accession>
<reference evidence="9" key="1">
    <citation type="submission" date="2020-01" db="EMBL/GenBank/DDBJ databases">
        <title>Phosphoaccumulans saitamaens gen. nov., sp. nov., a polyphosphate accumulating bacterium isolated from surface river water.</title>
        <authorList>
            <person name="Watanabe K."/>
            <person name="Suda W."/>
        </authorList>
    </citation>
    <scope>NUCLEOTIDE SEQUENCE [LARGE SCALE GENOMIC DNA]</scope>
    <source>
        <strain evidence="9">ICHIAU1</strain>
    </source>
</reference>
<dbReference type="GO" id="GO:0050518">
    <property type="term" value="F:2-C-methyl-D-erythritol 4-phosphate cytidylyltransferase activity"/>
    <property type="evidence" value="ECO:0007669"/>
    <property type="project" value="UniProtKB-UniRule"/>
</dbReference>
<dbReference type="Pfam" id="PF01128">
    <property type="entry name" value="IspD"/>
    <property type="match status" value="1"/>
</dbReference>
<dbReference type="InterPro" id="IPR029044">
    <property type="entry name" value="Nucleotide-diphossugar_trans"/>
</dbReference>
<protein>
    <recommendedName>
        <fullName evidence="7">2-C-methyl-D-erythritol 4-phosphate cytidylyltransferase</fullName>
        <ecNumber evidence="7">2.7.7.60</ecNumber>
    </recommendedName>
    <alternativeName>
        <fullName evidence="7">4-diphosphocytidyl-2C-methyl-D-erythritol synthase</fullName>
    </alternativeName>
    <alternativeName>
        <fullName evidence="7">MEP cytidylyltransferase</fullName>
        <shortName evidence="7">MCT</shortName>
    </alternativeName>
</protein>
<dbReference type="CDD" id="cd02516">
    <property type="entry name" value="CDP-ME_synthetase"/>
    <property type="match status" value="1"/>
</dbReference>
<dbReference type="SUPFAM" id="SSF53448">
    <property type="entry name" value="Nucleotide-diphospho-sugar transferases"/>
    <property type="match status" value="1"/>
</dbReference>
<evidence type="ECO:0000256" key="5">
    <source>
        <dbReference type="ARBA" id="ARBA00022695"/>
    </source>
</evidence>
<dbReference type="EC" id="2.7.7.60" evidence="7"/>
<keyword evidence="4 7" id="KW-0808">Transferase</keyword>
<evidence type="ECO:0000256" key="3">
    <source>
        <dbReference type="ARBA" id="ARBA00009789"/>
    </source>
</evidence>
<dbReference type="Gene3D" id="3.90.550.10">
    <property type="entry name" value="Spore Coat Polysaccharide Biosynthesis Protein SpsA, Chain A"/>
    <property type="match status" value="1"/>
</dbReference>
<dbReference type="UniPathway" id="UPA00056">
    <property type="reaction ID" value="UER00093"/>
</dbReference>
<feature type="site" description="Positions MEP for the nucleophilic attack" evidence="7">
    <location>
        <position position="216"/>
    </location>
</feature>
<feature type="site" description="Positions MEP for the nucleophilic attack" evidence="7">
    <location>
        <position position="162"/>
    </location>
</feature>
<dbReference type="RefSeq" id="WP_162049804.1">
    <property type="nucleotide sequence ID" value="NZ_AP019011.1"/>
</dbReference>
<evidence type="ECO:0000313" key="9">
    <source>
        <dbReference type="Proteomes" id="UP000463961"/>
    </source>
</evidence>
<comment type="function">
    <text evidence="7">Catalyzes the formation of 4-diphosphocytidyl-2-C-methyl-D-erythritol from CTP and 2-C-methyl-D-erythritol 4-phosphate (MEP).</text>
</comment>
<comment type="pathway">
    <text evidence="2 7">Isoprenoid biosynthesis; isopentenyl diphosphate biosynthesis via DXP pathway; isopentenyl diphosphate from 1-deoxy-D-xylulose 5-phosphate: step 2/6.</text>
</comment>
<dbReference type="EMBL" id="AP022345">
    <property type="protein sequence ID" value="BBU69489.1"/>
    <property type="molecule type" value="Genomic_DNA"/>
</dbReference>
<keyword evidence="9" id="KW-1185">Reference proteome</keyword>
<dbReference type="InterPro" id="IPR018294">
    <property type="entry name" value="ISPD_synthase_CS"/>
</dbReference>
<dbReference type="Proteomes" id="UP000463961">
    <property type="component" value="Chromosome"/>
</dbReference>